<comment type="similarity">
    <text evidence="3 15">Belongs to the anaerobic coproporphyrinogen-III oxidase family.</text>
</comment>
<reference evidence="19 20" key="1">
    <citation type="submission" date="2016-10" db="EMBL/GenBank/DDBJ databases">
        <authorList>
            <person name="de Groot N.N."/>
        </authorList>
    </citation>
    <scope>NUCLEOTIDE SEQUENCE [LARGE SCALE GENOMIC DNA]</scope>
    <source>
        <strain evidence="19 20">CGMCC 1.10959</strain>
    </source>
</reference>
<dbReference type="Gene3D" id="3.80.30.20">
    <property type="entry name" value="tm_1862 like domain"/>
    <property type="match status" value="1"/>
</dbReference>
<evidence type="ECO:0000256" key="6">
    <source>
        <dbReference type="ARBA" id="ARBA00022490"/>
    </source>
</evidence>
<keyword evidence="12 15" id="KW-0627">Porphyrin biosynthesis</keyword>
<keyword evidence="6 15" id="KW-0963">Cytoplasm</keyword>
<feature type="binding site" evidence="16">
    <location>
        <position position="65"/>
    </location>
    <ligand>
        <name>S-adenosyl-L-methionine</name>
        <dbReference type="ChEBI" id="CHEBI:59789"/>
        <label>1</label>
    </ligand>
</feature>
<evidence type="ECO:0000256" key="17">
    <source>
        <dbReference type="PIRSR" id="PIRSR000167-2"/>
    </source>
</evidence>
<keyword evidence="5 15" id="KW-0004">4Fe-4S</keyword>
<dbReference type="InterPro" id="IPR058240">
    <property type="entry name" value="rSAM_sf"/>
</dbReference>
<feature type="binding site" evidence="16">
    <location>
        <position position="122"/>
    </location>
    <ligand>
        <name>S-adenosyl-L-methionine</name>
        <dbReference type="ChEBI" id="CHEBI:59789"/>
        <label>1</label>
    </ligand>
</feature>
<evidence type="ECO:0000256" key="1">
    <source>
        <dbReference type="ARBA" id="ARBA00004496"/>
    </source>
</evidence>
<keyword evidence="8 15" id="KW-0479">Metal-binding</keyword>
<evidence type="ECO:0000256" key="16">
    <source>
        <dbReference type="PIRSR" id="PIRSR000167-1"/>
    </source>
</evidence>
<protein>
    <recommendedName>
        <fullName evidence="15">Coproporphyrinogen-III oxidase</fullName>
        <ecNumber evidence="15">1.3.98.3</ecNumber>
    </recommendedName>
</protein>
<dbReference type="AlphaFoldDB" id="A0A1I6XE66"/>
<feature type="binding site" evidence="16">
    <location>
        <position position="219"/>
    </location>
    <ligand>
        <name>S-adenosyl-L-methionine</name>
        <dbReference type="ChEBI" id="CHEBI:59789"/>
        <label>2</label>
    </ligand>
</feature>
<feature type="binding site" evidence="16">
    <location>
        <begin position="77"/>
        <end position="79"/>
    </location>
    <ligand>
        <name>S-adenosyl-L-methionine</name>
        <dbReference type="ChEBI" id="CHEBI:59789"/>
        <label>2</label>
    </ligand>
</feature>
<dbReference type="GO" id="GO:0005737">
    <property type="term" value="C:cytoplasm"/>
    <property type="evidence" value="ECO:0007669"/>
    <property type="project" value="UniProtKB-SubCell"/>
</dbReference>
<dbReference type="GO" id="GO:0051989">
    <property type="term" value="F:coproporphyrinogen dehydrogenase activity"/>
    <property type="evidence" value="ECO:0007669"/>
    <property type="project" value="UniProtKB-EC"/>
</dbReference>
<dbReference type="GO" id="GO:0051539">
    <property type="term" value="F:4 iron, 4 sulfur cluster binding"/>
    <property type="evidence" value="ECO:0007669"/>
    <property type="project" value="UniProtKB-KW"/>
</dbReference>
<keyword evidence="10 15" id="KW-0408">Iron</keyword>
<feature type="binding site" evidence="16">
    <location>
        <begin position="123"/>
        <end position="124"/>
    </location>
    <ligand>
        <name>S-adenosyl-L-methionine</name>
        <dbReference type="ChEBI" id="CHEBI:59789"/>
        <label>2</label>
    </ligand>
</feature>
<evidence type="ECO:0000256" key="13">
    <source>
        <dbReference type="ARBA" id="ARBA00024295"/>
    </source>
</evidence>
<gene>
    <name evidence="19" type="ORF">SAMN05216236_101234</name>
</gene>
<organism evidence="19 20">
    <name type="scientific">Sedimentitalea nanhaiensis</name>
    <dbReference type="NCBI Taxonomy" id="999627"/>
    <lineage>
        <taxon>Bacteria</taxon>
        <taxon>Pseudomonadati</taxon>
        <taxon>Pseudomonadota</taxon>
        <taxon>Alphaproteobacteria</taxon>
        <taxon>Rhodobacterales</taxon>
        <taxon>Paracoccaceae</taxon>
        <taxon>Sedimentitalea</taxon>
    </lineage>
</organism>
<dbReference type="InterPro" id="IPR034505">
    <property type="entry name" value="Coproporphyrinogen-III_oxidase"/>
</dbReference>
<keyword evidence="9 15" id="KW-0560">Oxidoreductase</keyword>
<dbReference type="InterPro" id="IPR023404">
    <property type="entry name" value="rSAM_horseshoe"/>
</dbReference>
<dbReference type="Proteomes" id="UP000182466">
    <property type="component" value="Unassembled WGS sequence"/>
</dbReference>
<dbReference type="InterPro" id="IPR006638">
    <property type="entry name" value="Elp3/MiaA/NifB-like_rSAM"/>
</dbReference>
<dbReference type="GO" id="GO:0046872">
    <property type="term" value="F:metal ion binding"/>
    <property type="evidence" value="ECO:0007669"/>
    <property type="project" value="UniProtKB-KW"/>
</dbReference>
<feature type="binding site" evidence="16">
    <location>
        <position position="194"/>
    </location>
    <ligand>
        <name>S-adenosyl-L-methionine</name>
        <dbReference type="ChEBI" id="CHEBI:59789"/>
        <label>2</label>
    </ligand>
</feature>
<evidence type="ECO:0000256" key="3">
    <source>
        <dbReference type="ARBA" id="ARBA00005493"/>
    </source>
</evidence>
<dbReference type="EC" id="1.3.98.3" evidence="15"/>
<dbReference type="Pfam" id="PF04055">
    <property type="entry name" value="Radical_SAM"/>
    <property type="match status" value="1"/>
</dbReference>
<dbReference type="PIRSF" id="PIRSF000167">
    <property type="entry name" value="HemN"/>
    <property type="match status" value="1"/>
</dbReference>
<keyword evidence="20" id="KW-1185">Reference proteome</keyword>
<dbReference type="Gene3D" id="1.10.10.920">
    <property type="match status" value="1"/>
</dbReference>
<dbReference type="InterPro" id="IPR004558">
    <property type="entry name" value="Coprogen_oxidase_HemN"/>
</dbReference>
<comment type="catalytic activity">
    <reaction evidence="14 15">
        <text>coproporphyrinogen III + 2 S-adenosyl-L-methionine = protoporphyrinogen IX + 2 5'-deoxyadenosine + 2 L-methionine + 2 CO2</text>
        <dbReference type="Rhea" id="RHEA:15425"/>
        <dbReference type="ChEBI" id="CHEBI:16526"/>
        <dbReference type="ChEBI" id="CHEBI:17319"/>
        <dbReference type="ChEBI" id="CHEBI:57307"/>
        <dbReference type="ChEBI" id="CHEBI:57309"/>
        <dbReference type="ChEBI" id="CHEBI:57844"/>
        <dbReference type="ChEBI" id="CHEBI:59789"/>
        <dbReference type="EC" id="1.3.98.3"/>
    </reaction>
</comment>
<evidence type="ECO:0000256" key="5">
    <source>
        <dbReference type="ARBA" id="ARBA00022485"/>
    </source>
</evidence>
<keyword evidence="11 15" id="KW-0411">Iron-sulfur</keyword>
<feature type="binding site" evidence="16">
    <location>
        <position position="339"/>
    </location>
    <ligand>
        <name>S-adenosyl-L-methionine</name>
        <dbReference type="ChEBI" id="CHEBI:59789"/>
        <label>1</label>
    </ligand>
</feature>
<dbReference type="SMART" id="SM00729">
    <property type="entry name" value="Elp3"/>
    <property type="match status" value="1"/>
</dbReference>
<evidence type="ECO:0000256" key="2">
    <source>
        <dbReference type="ARBA" id="ARBA00004785"/>
    </source>
</evidence>
<dbReference type="SFLD" id="SFLDG01065">
    <property type="entry name" value="anaerobic_coproporphyrinogen-I"/>
    <property type="match status" value="1"/>
</dbReference>
<dbReference type="SFLD" id="SFLDS00029">
    <property type="entry name" value="Radical_SAM"/>
    <property type="match status" value="1"/>
</dbReference>
<evidence type="ECO:0000256" key="8">
    <source>
        <dbReference type="ARBA" id="ARBA00022723"/>
    </source>
</evidence>
<evidence type="ECO:0000256" key="14">
    <source>
        <dbReference type="ARBA" id="ARBA00048321"/>
    </source>
</evidence>
<dbReference type="STRING" id="999627.SAMN05216236_101234"/>
<comment type="function">
    <text evidence="13">Involved in the heme biosynthesis. Catalyzes the anaerobic oxidative decarboxylation of propionate groups of rings A and B of coproporphyrinogen III to yield the vinyl groups in protoporphyrinogen IX.</text>
</comment>
<dbReference type="PANTHER" id="PTHR13932:SF6">
    <property type="entry name" value="OXYGEN-INDEPENDENT COPROPORPHYRINOGEN III OXIDASE"/>
    <property type="match status" value="1"/>
</dbReference>
<dbReference type="GO" id="GO:0004109">
    <property type="term" value="F:coproporphyrinogen oxidase activity"/>
    <property type="evidence" value="ECO:0007669"/>
    <property type="project" value="InterPro"/>
</dbReference>
<evidence type="ECO:0000256" key="4">
    <source>
        <dbReference type="ARBA" id="ARBA00011245"/>
    </source>
</evidence>
<dbReference type="NCBIfam" id="TIGR00538">
    <property type="entry name" value="hemN"/>
    <property type="match status" value="1"/>
</dbReference>
<feature type="binding site" evidence="17">
    <location>
        <position position="78"/>
    </location>
    <ligand>
        <name>[4Fe-4S] cluster</name>
        <dbReference type="ChEBI" id="CHEBI:49883"/>
        <note>4Fe-4S-S-AdoMet</note>
    </ligand>
</feature>
<dbReference type="eggNOG" id="COG0635">
    <property type="taxonomic scope" value="Bacteria"/>
</dbReference>
<dbReference type="EMBL" id="FPAW01000001">
    <property type="protein sequence ID" value="SFT36610.1"/>
    <property type="molecule type" value="Genomic_DNA"/>
</dbReference>
<sequence>MYDFDPAYIMHMVTQSQLAKLGLFDAKVPRYTSYPTAPQFSNDVGPDLYAGWIQQIPEDGTVSLYVHVPFCRRLCWFCACRTQGTQSDAPVVAYLETLKAELALLKQHLPRGVTLSRLHWGGGTPTLLNPDMIRDLSSAIFDVAPLGPEAEFSVEIDPNEIDAARLDALAAAGLNRASIGVQDFDDEIQQTIGRIQGYDITRDAVEMIRDRGIVSLNADILFGLPHQTQARMTESVQKLLSLSPDRVALYGYAHVPWMAKRQQLIPSDALPTPQERLALFETARKLFLWDGYAEIGIDHFSTQRDGLTLAQKAGRLRRNFQGYTDDTSDVLIGVGASSISRFPQGFAQNAAATSAHTGKIREGRFSTSRGHRFQGQDKLRARLIEALMCDFHIDRDEITSRFAITQHELGEIFDTVDRAVPGVLSITRDGLMIPPAARPLTRIIARAFDAYDLSNAGHSSAI</sequence>
<feature type="domain" description="Radical SAM core" evidence="18">
    <location>
        <begin position="56"/>
        <end position="293"/>
    </location>
</feature>
<dbReference type="PROSITE" id="PS51918">
    <property type="entry name" value="RADICAL_SAM"/>
    <property type="match status" value="1"/>
</dbReference>
<evidence type="ECO:0000313" key="20">
    <source>
        <dbReference type="Proteomes" id="UP000182466"/>
    </source>
</evidence>
<feature type="binding site" evidence="17">
    <location>
        <position position="75"/>
    </location>
    <ligand>
        <name>[4Fe-4S] cluster</name>
        <dbReference type="ChEBI" id="CHEBI:49883"/>
        <note>4Fe-4S-S-AdoMet</note>
    </ligand>
</feature>
<evidence type="ECO:0000256" key="15">
    <source>
        <dbReference type="PIRNR" id="PIRNR000167"/>
    </source>
</evidence>
<dbReference type="SUPFAM" id="SSF102114">
    <property type="entry name" value="Radical SAM enzymes"/>
    <property type="match status" value="1"/>
</dbReference>
<comment type="subcellular location">
    <subcellularLocation>
        <location evidence="1 15">Cytoplasm</location>
    </subcellularLocation>
</comment>
<evidence type="ECO:0000313" key="19">
    <source>
        <dbReference type="EMBL" id="SFT36610.1"/>
    </source>
</evidence>
<feature type="binding site" evidence="16">
    <location>
        <position position="182"/>
    </location>
    <ligand>
        <name>S-adenosyl-L-methionine</name>
        <dbReference type="ChEBI" id="CHEBI:59789"/>
        <label>2</label>
    </ligand>
</feature>
<evidence type="ECO:0000256" key="9">
    <source>
        <dbReference type="ARBA" id="ARBA00023002"/>
    </source>
</evidence>
<evidence type="ECO:0000256" key="11">
    <source>
        <dbReference type="ARBA" id="ARBA00023014"/>
    </source>
</evidence>
<evidence type="ECO:0000256" key="7">
    <source>
        <dbReference type="ARBA" id="ARBA00022691"/>
    </source>
</evidence>
<evidence type="ECO:0000256" key="12">
    <source>
        <dbReference type="ARBA" id="ARBA00023244"/>
    </source>
</evidence>
<dbReference type="PANTHER" id="PTHR13932">
    <property type="entry name" value="COPROPORPHYRINIGEN III OXIDASE"/>
    <property type="match status" value="1"/>
</dbReference>
<feature type="binding site" evidence="16">
    <location>
        <position position="253"/>
    </location>
    <ligand>
        <name>S-adenosyl-L-methionine</name>
        <dbReference type="ChEBI" id="CHEBI:59789"/>
        <label>2</label>
    </ligand>
</feature>
<dbReference type="CDD" id="cd01335">
    <property type="entry name" value="Radical_SAM"/>
    <property type="match status" value="1"/>
</dbReference>
<feature type="binding site" evidence="16">
    <location>
        <position position="155"/>
    </location>
    <ligand>
        <name>S-adenosyl-L-methionine</name>
        <dbReference type="ChEBI" id="CHEBI:59789"/>
        <label>1</label>
    </ligand>
</feature>
<dbReference type="UniPathway" id="UPA00251">
    <property type="reaction ID" value="UER00323"/>
</dbReference>
<evidence type="ECO:0000256" key="10">
    <source>
        <dbReference type="ARBA" id="ARBA00023004"/>
    </source>
</evidence>
<proteinExistence type="inferred from homology"/>
<comment type="subunit">
    <text evidence="4">Monomer.</text>
</comment>
<evidence type="ECO:0000259" key="18">
    <source>
        <dbReference type="PROSITE" id="PS51918"/>
    </source>
</evidence>
<name>A0A1I6XE66_9RHOB</name>
<feature type="binding site" evidence="17">
    <location>
        <position position="71"/>
    </location>
    <ligand>
        <name>[4Fe-4S] cluster</name>
        <dbReference type="ChEBI" id="CHEBI:49883"/>
        <note>4Fe-4S-S-AdoMet</note>
    </ligand>
</feature>
<comment type="pathway">
    <text evidence="2 15">Porphyrin-containing compound metabolism; protoporphyrin-IX biosynthesis; protoporphyrinogen-IX from coproporphyrinogen-III (AdoMet route): step 1/1.</text>
</comment>
<comment type="cofactor">
    <cofactor evidence="15 17">
        <name>[4Fe-4S] cluster</name>
        <dbReference type="ChEBI" id="CHEBI:49883"/>
    </cofactor>
    <text evidence="15 17">Binds 1 [4Fe-4S] cluster. The cluster is coordinated with 3 cysteines and an exchangeable S-adenosyl-L-methionine.</text>
</comment>
<accession>A0A1I6XE66</accession>
<keyword evidence="7 15" id="KW-0949">S-adenosyl-L-methionine</keyword>
<dbReference type="GO" id="GO:0006782">
    <property type="term" value="P:protoporphyrinogen IX biosynthetic process"/>
    <property type="evidence" value="ECO:0007669"/>
    <property type="project" value="UniProtKB-UniPathway"/>
</dbReference>
<dbReference type="InterPro" id="IPR007197">
    <property type="entry name" value="rSAM"/>
</dbReference>